<dbReference type="InterPro" id="IPR001737">
    <property type="entry name" value="KsgA/Erm"/>
</dbReference>
<dbReference type="GO" id="GO:0003723">
    <property type="term" value="F:RNA binding"/>
    <property type="evidence" value="ECO:0007669"/>
    <property type="project" value="UniProtKB-UniRule"/>
</dbReference>
<dbReference type="AlphaFoldDB" id="A0A840DE09"/>
<dbReference type="GO" id="GO:0052908">
    <property type="term" value="F:16S rRNA (adenine(1518)-N(6)/adenine(1519)-N(6))-dimethyltransferase activity"/>
    <property type="evidence" value="ECO:0007669"/>
    <property type="project" value="UniProtKB-EC"/>
</dbReference>
<evidence type="ECO:0000256" key="1">
    <source>
        <dbReference type="ARBA" id="ARBA00022490"/>
    </source>
</evidence>
<dbReference type="PANTHER" id="PTHR11727">
    <property type="entry name" value="DIMETHYLADENOSINE TRANSFERASE"/>
    <property type="match status" value="1"/>
</dbReference>
<evidence type="ECO:0000256" key="3">
    <source>
        <dbReference type="ARBA" id="ARBA00022603"/>
    </source>
</evidence>
<dbReference type="SMART" id="SM00650">
    <property type="entry name" value="rADc"/>
    <property type="match status" value="1"/>
</dbReference>
<name>A0A840DE09_9MICO</name>
<dbReference type="GO" id="GO:0005829">
    <property type="term" value="C:cytosol"/>
    <property type="evidence" value="ECO:0007669"/>
    <property type="project" value="TreeGrafter"/>
</dbReference>
<organism evidence="10 11">
    <name type="scientific">Canibacter oris</name>
    <dbReference type="NCBI Taxonomy" id="1365628"/>
    <lineage>
        <taxon>Bacteria</taxon>
        <taxon>Bacillati</taxon>
        <taxon>Actinomycetota</taxon>
        <taxon>Actinomycetes</taxon>
        <taxon>Micrococcales</taxon>
        <taxon>Microbacteriaceae</taxon>
        <taxon>Canibacter</taxon>
    </lineage>
</organism>
<dbReference type="Proteomes" id="UP000571183">
    <property type="component" value="Unassembled WGS sequence"/>
</dbReference>
<comment type="similarity">
    <text evidence="7">Belongs to the class I-like SAM-binding methyltransferase superfamily. rRNA adenine N(6)-methyltransferase family. RsmA subfamily.</text>
</comment>
<feature type="domain" description="Ribosomal RNA adenine methylase transferase N-terminal" evidence="9">
    <location>
        <begin position="45"/>
        <end position="218"/>
    </location>
</feature>
<feature type="binding site" evidence="7 8">
    <location>
        <position position="65"/>
    </location>
    <ligand>
        <name>S-adenosyl-L-methionine</name>
        <dbReference type="ChEBI" id="CHEBI:59789"/>
    </ligand>
</feature>
<keyword evidence="2 7" id="KW-0698">rRNA processing</keyword>
<feature type="binding site" evidence="7 8">
    <location>
        <position position="86"/>
    </location>
    <ligand>
        <name>S-adenosyl-L-methionine</name>
        <dbReference type="ChEBI" id="CHEBI:59789"/>
    </ligand>
</feature>
<evidence type="ECO:0000256" key="6">
    <source>
        <dbReference type="ARBA" id="ARBA00022884"/>
    </source>
</evidence>
<comment type="caution">
    <text evidence="10">The sequence shown here is derived from an EMBL/GenBank/DDBJ whole genome shotgun (WGS) entry which is preliminary data.</text>
</comment>
<evidence type="ECO:0000256" key="5">
    <source>
        <dbReference type="ARBA" id="ARBA00022691"/>
    </source>
</evidence>
<evidence type="ECO:0000256" key="7">
    <source>
        <dbReference type="HAMAP-Rule" id="MF_00607"/>
    </source>
</evidence>
<dbReference type="FunFam" id="3.40.50.150:FF:000023">
    <property type="entry name" value="Ribosomal RNA small subunit methyltransferase A"/>
    <property type="match status" value="1"/>
</dbReference>
<evidence type="ECO:0000313" key="11">
    <source>
        <dbReference type="Proteomes" id="UP000571183"/>
    </source>
</evidence>
<dbReference type="InterPro" id="IPR011530">
    <property type="entry name" value="rRNA_adenine_dimethylase"/>
</dbReference>
<feature type="binding site" evidence="7 8">
    <location>
        <position position="114"/>
    </location>
    <ligand>
        <name>S-adenosyl-L-methionine</name>
        <dbReference type="ChEBI" id="CHEBI:59789"/>
    </ligand>
</feature>
<keyword evidence="11" id="KW-1185">Reference proteome</keyword>
<keyword evidence="3 7" id="KW-0489">Methyltransferase</keyword>
<dbReference type="InterPro" id="IPR023165">
    <property type="entry name" value="rRNA_Ade_diMease-like_C"/>
</dbReference>
<evidence type="ECO:0000256" key="2">
    <source>
        <dbReference type="ARBA" id="ARBA00022552"/>
    </source>
</evidence>
<dbReference type="PANTHER" id="PTHR11727:SF7">
    <property type="entry name" value="DIMETHYLADENOSINE TRANSFERASE-RELATED"/>
    <property type="match status" value="1"/>
</dbReference>
<protein>
    <recommendedName>
        <fullName evidence="7">Ribosomal RNA small subunit methyltransferase A</fullName>
        <ecNumber evidence="7">2.1.1.182</ecNumber>
    </recommendedName>
    <alternativeName>
        <fullName evidence="7">16S rRNA (adenine(1518)-N(6)/adenine(1519)-N(6))-dimethyltransferase</fullName>
    </alternativeName>
    <alternativeName>
        <fullName evidence="7">16S rRNA dimethyladenosine transferase</fullName>
    </alternativeName>
    <alternativeName>
        <fullName evidence="7">16S rRNA dimethylase</fullName>
    </alternativeName>
    <alternativeName>
        <fullName evidence="7">S-adenosylmethionine-6-N', N'-adenosyl(rRNA) dimethyltransferase</fullName>
    </alternativeName>
</protein>
<feature type="binding site" evidence="7 8">
    <location>
        <position position="40"/>
    </location>
    <ligand>
        <name>S-adenosyl-L-methionine</name>
        <dbReference type="ChEBI" id="CHEBI:59789"/>
    </ligand>
</feature>
<evidence type="ECO:0000313" key="10">
    <source>
        <dbReference type="EMBL" id="MBB4070880.1"/>
    </source>
</evidence>
<dbReference type="NCBIfam" id="TIGR00755">
    <property type="entry name" value="ksgA"/>
    <property type="match status" value="1"/>
</dbReference>
<gene>
    <name evidence="7" type="primary">rsmA</name>
    <name evidence="7" type="synonym">ksgA</name>
    <name evidence="10" type="ORF">F5897_000164</name>
</gene>
<dbReference type="InterPro" id="IPR020598">
    <property type="entry name" value="rRNA_Ade_methylase_Trfase_N"/>
</dbReference>
<dbReference type="Gene3D" id="3.40.50.150">
    <property type="entry name" value="Vaccinia Virus protein VP39"/>
    <property type="match status" value="1"/>
</dbReference>
<reference evidence="10" key="1">
    <citation type="submission" date="2020-08" db="EMBL/GenBank/DDBJ databases">
        <title>Sequencing the genomes of 1000 actinobacteria strains.</title>
        <authorList>
            <person name="Klenk H.-P."/>
        </authorList>
    </citation>
    <scope>NUCLEOTIDE SEQUENCE [LARGE SCALE GENOMIC DNA]</scope>
    <source>
        <strain evidence="10">DSM 27064</strain>
    </source>
</reference>
<sequence>MTPAQQQGLSSAGLLGPAQVRELAAEFGVTPTKKLGQNFVHDPNTVRKIVRQAGVTAADTVLEVGPGLGSLTLGLTETGAAVTAIEIDPALAARLLQTVASLQPEARLQLIESDALAVTATQLTKPYNTLVANLPYNVSVPILMHLLELVPTLTRVLVMVQLEVGERIAAAPGSKAYGAPSAKAAWYGQWELEGHISRQVFWPVPGVDSVLVGCKTRTTPLGSETERRLTFDLINAAFGQRRKMLRQSLQAVDHPALHSAMSITEVLARVGLSATERAEALDVHQWLAIARELLAPAETPAP</sequence>
<keyword evidence="5 7" id="KW-0949">S-adenosyl-L-methionine</keyword>
<keyword evidence="4 7" id="KW-0808">Transferase</keyword>
<feature type="binding site" evidence="7 8">
    <location>
        <position position="38"/>
    </location>
    <ligand>
        <name>S-adenosyl-L-methionine</name>
        <dbReference type="ChEBI" id="CHEBI:59789"/>
    </ligand>
</feature>
<dbReference type="EMBL" id="JACIFD010000002">
    <property type="protein sequence ID" value="MBB4070880.1"/>
    <property type="molecule type" value="Genomic_DNA"/>
</dbReference>
<proteinExistence type="inferred from homology"/>
<dbReference type="Gene3D" id="1.10.8.100">
    <property type="entry name" value="Ribosomal RNA adenine dimethylase-like, domain 2"/>
    <property type="match status" value="1"/>
</dbReference>
<dbReference type="HAMAP" id="MF_00607">
    <property type="entry name" value="16SrRNA_methyltr_A"/>
    <property type="match status" value="1"/>
</dbReference>
<evidence type="ECO:0000259" key="9">
    <source>
        <dbReference type="SMART" id="SM00650"/>
    </source>
</evidence>
<comment type="function">
    <text evidence="7">Specifically dimethylates two adjacent adenosines (A1518 and A1519) in the loop of a conserved hairpin near the 3'-end of 16S rRNA in the 30S particle. May play a critical role in biogenesis of 30S subunits.</text>
</comment>
<accession>A0A840DE09</accession>
<dbReference type="SUPFAM" id="SSF53335">
    <property type="entry name" value="S-adenosyl-L-methionine-dependent methyltransferases"/>
    <property type="match status" value="1"/>
</dbReference>
<dbReference type="PROSITE" id="PS01131">
    <property type="entry name" value="RRNA_A_DIMETH"/>
    <property type="match status" value="1"/>
</dbReference>
<evidence type="ECO:0000256" key="8">
    <source>
        <dbReference type="PROSITE-ProRule" id="PRU01026"/>
    </source>
</evidence>
<keyword evidence="6 7" id="KW-0694">RNA-binding</keyword>
<dbReference type="PROSITE" id="PS51689">
    <property type="entry name" value="SAM_RNA_A_N6_MT"/>
    <property type="match status" value="1"/>
</dbReference>
<dbReference type="CDD" id="cd02440">
    <property type="entry name" value="AdoMet_MTases"/>
    <property type="match status" value="1"/>
</dbReference>
<comment type="catalytic activity">
    <reaction evidence="7">
        <text>adenosine(1518)/adenosine(1519) in 16S rRNA + 4 S-adenosyl-L-methionine = N(6)-dimethyladenosine(1518)/N(6)-dimethyladenosine(1519) in 16S rRNA + 4 S-adenosyl-L-homocysteine + 4 H(+)</text>
        <dbReference type="Rhea" id="RHEA:19609"/>
        <dbReference type="Rhea" id="RHEA-COMP:10232"/>
        <dbReference type="Rhea" id="RHEA-COMP:10233"/>
        <dbReference type="ChEBI" id="CHEBI:15378"/>
        <dbReference type="ChEBI" id="CHEBI:57856"/>
        <dbReference type="ChEBI" id="CHEBI:59789"/>
        <dbReference type="ChEBI" id="CHEBI:74411"/>
        <dbReference type="ChEBI" id="CHEBI:74493"/>
        <dbReference type="EC" id="2.1.1.182"/>
    </reaction>
</comment>
<dbReference type="Pfam" id="PF00398">
    <property type="entry name" value="RrnaAD"/>
    <property type="match status" value="1"/>
</dbReference>
<dbReference type="InterPro" id="IPR020596">
    <property type="entry name" value="rRNA_Ade_Mease_Trfase_CS"/>
</dbReference>
<dbReference type="RefSeq" id="WP_183304152.1">
    <property type="nucleotide sequence ID" value="NZ_JACIFD010000002.1"/>
</dbReference>
<comment type="subcellular location">
    <subcellularLocation>
        <location evidence="7">Cytoplasm</location>
    </subcellularLocation>
</comment>
<evidence type="ECO:0000256" key="4">
    <source>
        <dbReference type="ARBA" id="ARBA00022679"/>
    </source>
</evidence>
<dbReference type="EC" id="2.1.1.182" evidence="7"/>
<keyword evidence="1 7" id="KW-0963">Cytoplasm</keyword>
<feature type="binding site" evidence="7 8">
    <location>
        <position position="133"/>
    </location>
    <ligand>
        <name>S-adenosyl-L-methionine</name>
        <dbReference type="ChEBI" id="CHEBI:59789"/>
    </ligand>
</feature>
<dbReference type="InterPro" id="IPR029063">
    <property type="entry name" value="SAM-dependent_MTases_sf"/>
</dbReference>